<dbReference type="AlphaFoldDB" id="A0AB35G1Q1"/>
<accession>A0AB35G1Q1</accession>
<protein>
    <recommendedName>
        <fullName evidence="5">XkdX family protein</fullName>
    </recommendedName>
</protein>
<keyword evidence="3" id="KW-1185">Reference proteome</keyword>
<evidence type="ECO:0000313" key="1">
    <source>
        <dbReference type="EMBL" id="MBZ5999345.1"/>
    </source>
</evidence>
<name>A0AB35G1Q1_LEUGE</name>
<proteinExistence type="predicted"/>
<evidence type="ECO:0000313" key="4">
    <source>
        <dbReference type="Proteomes" id="UP000727071"/>
    </source>
</evidence>
<dbReference type="Proteomes" id="UP000727071">
    <property type="component" value="Unassembled WGS sequence"/>
</dbReference>
<evidence type="ECO:0000313" key="2">
    <source>
        <dbReference type="EMBL" id="MBZ6016689.1"/>
    </source>
</evidence>
<evidence type="ECO:0008006" key="5">
    <source>
        <dbReference type="Google" id="ProtNLM"/>
    </source>
</evidence>
<dbReference type="RefSeq" id="WP_224145535.1">
    <property type="nucleotide sequence ID" value="NZ_JAHBFO010000026.1"/>
</dbReference>
<evidence type="ECO:0000313" key="3">
    <source>
        <dbReference type="Proteomes" id="UP000705994"/>
    </source>
</evidence>
<comment type="caution">
    <text evidence="2">The sequence shown here is derived from an EMBL/GenBank/DDBJ whole genome shotgun (WGS) entry which is preliminary data.</text>
</comment>
<gene>
    <name evidence="2" type="ORF">KII88_09190</name>
    <name evidence="1" type="ORF">KIJ07_02750</name>
</gene>
<dbReference type="EMBL" id="JAHBFV010000024">
    <property type="protein sequence ID" value="MBZ6016689.1"/>
    <property type="molecule type" value="Genomic_DNA"/>
</dbReference>
<reference evidence="2 3" key="1">
    <citation type="submission" date="2021-05" db="EMBL/GenBank/DDBJ databases">
        <title>Pangenome of Leuconostoc gelidum warrants species status for Leuconostoc gelidum subsp. gasicomitatum.</title>
        <authorList>
            <person name="Johansson P."/>
            <person name="Sade E."/>
            <person name="Hultman J."/>
            <person name="Auvinen P."/>
            <person name="Bjorkroth J."/>
        </authorList>
    </citation>
    <scope>NUCLEOTIDE SEQUENCE</scope>
    <source>
        <strain evidence="1 3">AMKR21</strain>
        <strain evidence="2">C220d</strain>
    </source>
</reference>
<organism evidence="2 4">
    <name type="scientific">Leuconostoc gelidum subsp. gelidum</name>
    <dbReference type="NCBI Taxonomy" id="1607839"/>
    <lineage>
        <taxon>Bacteria</taxon>
        <taxon>Bacillati</taxon>
        <taxon>Bacillota</taxon>
        <taxon>Bacilli</taxon>
        <taxon>Lactobacillales</taxon>
        <taxon>Lactobacillaceae</taxon>
        <taxon>Leuconostoc</taxon>
        <taxon>Leuconostoc gelidum group</taxon>
    </lineage>
</organism>
<dbReference type="Proteomes" id="UP000705994">
    <property type="component" value="Unassembled WGS sequence"/>
</dbReference>
<sequence>MLTGVTVPEWDTMIFLKDTKSPQEYDQAIYRLQSPNVIKYYDEEGEVAEREDLKP</sequence>
<dbReference type="EMBL" id="JAHBFX010000001">
    <property type="protein sequence ID" value="MBZ5999345.1"/>
    <property type="molecule type" value="Genomic_DNA"/>
</dbReference>